<evidence type="ECO:0000256" key="1">
    <source>
        <dbReference type="SAM" id="SignalP"/>
    </source>
</evidence>
<name>A0A7W7M3Z6_9MICC</name>
<sequence length="276" mass="28806">MTVETTAQTPAQTPVRRTLGASAALLAVAGLGLAAAPAASAAEGTATADLSVRAETNTGSAVLATIPSGAAVDVQCQAAGEHIDGTYSTDQWGKVTHDGQTGYVSRAYLTILDANGLVACGEGEAPAPTPAPEPGISADRQQVLDRGRHWVQQGLPYSMEAYAPGPDADGYQFRTDCSGMIAMAYNLRDQSYSTVNLPEKFHEIDKNDLQPGDIVGNLGPGSAGANGHVVIFNGWTDESKTTFHTIEQAGGVGATERTATWGADFWNQHAYRLNGW</sequence>
<dbReference type="Gene3D" id="2.30.30.40">
    <property type="entry name" value="SH3 Domains"/>
    <property type="match status" value="1"/>
</dbReference>
<organism evidence="3 4">
    <name type="scientific">Micrococcus cohnii</name>
    <dbReference type="NCBI Taxonomy" id="993416"/>
    <lineage>
        <taxon>Bacteria</taxon>
        <taxon>Bacillati</taxon>
        <taxon>Actinomycetota</taxon>
        <taxon>Actinomycetes</taxon>
        <taxon>Micrococcales</taxon>
        <taxon>Micrococcaceae</taxon>
        <taxon>Micrococcus</taxon>
    </lineage>
</organism>
<dbReference type="AlphaFoldDB" id="A0A7W7M3Z6"/>
<dbReference type="PROSITE" id="PS51318">
    <property type="entry name" value="TAT"/>
    <property type="match status" value="1"/>
</dbReference>
<evidence type="ECO:0000313" key="3">
    <source>
        <dbReference type="EMBL" id="MBB4736170.1"/>
    </source>
</evidence>
<reference evidence="3 4" key="1">
    <citation type="submission" date="2020-08" db="EMBL/GenBank/DDBJ databases">
        <title>Sequencing the genomes of 1000 actinobacteria strains.</title>
        <authorList>
            <person name="Klenk H.-P."/>
        </authorList>
    </citation>
    <scope>NUCLEOTIDE SEQUENCE [LARGE SCALE GENOMIC DNA]</scope>
    <source>
        <strain evidence="3 4">DSM 23974</strain>
    </source>
</reference>
<evidence type="ECO:0000259" key="2">
    <source>
        <dbReference type="Pfam" id="PF08239"/>
    </source>
</evidence>
<feature type="signal peptide" evidence="1">
    <location>
        <begin position="1"/>
        <end position="41"/>
    </location>
</feature>
<dbReference type="EMBL" id="JACHNA010000001">
    <property type="protein sequence ID" value="MBB4736170.1"/>
    <property type="molecule type" value="Genomic_DNA"/>
</dbReference>
<dbReference type="Pfam" id="PF08239">
    <property type="entry name" value="SH3_3"/>
    <property type="match status" value="1"/>
</dbReference>
<accession>A0A7W7M3Z6</accession>
<evidence type="ECO:0000313" key="4">
    <source>
        <dbReference type="Proteomes" id="UP000540191"/>
    </source>
</evidence>
<keyword evidence="1" id="KW-0732">Signal</keyword>
<dbReference type="Gene3D" id="3.90.1720.10">
    <property type="entry name" value="endopeptidase domain like (from Nostoc punctiforme)"/>
    <property type="match status" value="1"/>
</dbReference>
<feature type="domain" description="SH3b" evidence="2">
    <location>
        <begin position="49"/>
        <end position="110"/>
    </location>
</feature>
<keyword evidence="4" id="KW-1185">Reference proteome</keyword>
<dbReference type="RefSeq" id="WP_184241829.1">
    <property type="nucleotide sequence ID" value="NZ_JACHNA010000001.1"/>
</dbReference>
<dbReference type="SUPFAM" id="SSF54001">
    <property type="entry name" value="Cysteine proteinases"/>
    <property type="match status" value="1"/>
</dbReference>
<gene>
    <name evidence="3" type="ORF">HDA30_001678</name>
</gene>
<dbReference type="InterPro" id="IPR003646">
    <property type="entry name" value="SH3-like_bac-type"/>
</dbReference>
<proteinExistence type="predicted"/>
<dbReference type="InterPro" id="IPR006311">
    <property type="entry name" value="TAT_signal"/>
</dbReference>
<dbReference type="InterPro" id="IPR038765">
    <property type="entry name" value="Papain-like_cys_pep_sf"/>
</dbReference>
<comment type="caution">
    <text evidence="3">The sequence shown here is derived from an EMBL/GenBank/DDBJ whole genome shotgun (WGS) entry which is preliminary data.</text>
</comment>
<feature type="chain" id="PRO_5030593140" description="SH3b domain-containing protein" evidence="1">
    <location>
        <begin position="42"/>
        <end position="276"/>
    </location>
</feature>
<dbReference type="Proteomes" id="UP000540191">
    <property type="component" value="Unassembled WGS sequence"/>
</dbReference>
<protein>
    <recommendedName>
        <fullName evidence="2">SH3b domain-containing protein</fullName>
    </recommendedName>
</protein>